<evidence type="ECO:0000313" key="3">
    <source>
        <dbReference type="Proteomes" id="UP001596020"/>
    </source>
</evidence>
<evidence type="ECO:0000259" key="1">
    <source>
        <dbReference type="Pfam" id="PF00535"/>
    </source>
</evidence>
<dbReference type="Proteomes" id="UP001596020">
    <property type="component" value="Unassembled WGS sequence"/>
</dbReference>
<keyword evidence="2" id="KW-0328">Glycosyltransferase</keyword>
<dbReference type="Gene3D" id="3.90.550.10">
    <property type="entry name" value="Spore Coat Polysaccharide Biosynthesis Protein SpsA, Chain A"/>
    <property type="match status" value="1"/>
</dbReference>
<comment type="caution">
    <text evidence="2">The sequence shown here is derived from an EMBL/GenBank/DDBJ whole genome shotgun (WGS) entry which is preliminary data.</text>
</comment>
<feature type="domain" description="Glycosyltransferase 2-like" evidence="1">
    <location>
        <begin position="4"/>
        <end position="191"/>
    </location>
</feature>
<dbReference type="EMBL" id="JBHSGO010000049">
    <property type="protein sequence ID" value="MFC4665589.1"/>
    <property type="molecule type" value="Genomic_DNA"/>
</dbReference>
<dbReference type="Pfam" id="PF00535">
    <property type="entry name" value="Glycos_transf_2"/>
    <property type="match status" value="1"/>
</dbReference>
<dbReference type="PANTHER" id="PTHR43179:SF7">
    <property type="entry name" value="RHAMNOSYLTRANSFERASE WBBL"/>
    <property type="match status" value="1"/>
</dbReference>
<name>A0ABV9K6M7_9PORP</name>
<dbReference type="CDD" id="cd04186">
    <property type="entry name" value="GT_2_like_c"/>
    <property type="match status" value="1"/>
</dbReference>
<evidence type="ECO:0000313" key="2">
    <source>
        <dbReference type="EMBL" id="MFC4665589.1"/>
    </source>
</evidence>
<keyword evidence="2" id="KW-0808">Transferase</keyword>
<keyword evidence="3" id="KW-1185">Reference proteome</keyword>
<dbReference type="RefSeq" id="WP_380077867.1">
    <property type="nucleotide sequence ID" value="NZ_JBHSGO010000049.1"/>
</dbReference>
<gene>
    <name evidence="2" type="ORF">ACFO3G_03010</name>
</gene>
<dbReference type="PANTHER" id="PTHR43179">
    <property type="entry name" value="RHAMNOSYLTRANSFERASE WBBL"/>
    <property type="match status" value="1"/>
</dbReference>
<proteinExistence type="predicted"/>
<sequence length="365" mass="41633">MLLSIVIVNYRVPLLLEQCLHSVFRSIKHVPGDVDVWVVDNASGDDSLALSKSRYPEVHYIENRENVGFARANNQAIKESTGKYVLLLNPDTVIGESTLKDCLLLMEQHTKVGGLGVRMMDAHGDFLPESKRGFPSPSASFFKLSYLYRLFPKNRTMGRYYMGWLPMDEANEVEVLAGAFMMMRRSVLDKVGLLDERFFMYGEDIDLSHRIVLGGAACYYLPVPILHYKGESSSATDLKYLKSFNGAMQLFFDKYYQSKMGFLGRCTISFAISMRTLLAKALRRIRLMRNTSATEDRSNQIVHYINFDNKDLDKYKVAGNLDLLIDTTTLSYDDILSYMQLLSGRGHTFHFQRGREEPIISPSKK</sequence>
<protein>
    <submittedName>
        <fullName evidence="2">Glycosyltransferase family 2 protein</fullName>
        <ecNumber evidence="2">2.4.-.-</ecNumber>
    </submittedName>
</protein>
<dbReference type="SUPFAM" id="SSF53448">
    <property type="entry name" value="Nucleotide-diphospho-sugar transferases"/>
    <property type="match status" value="1"/>
</dbReference>
<accession>A0ABV9K6M7</accession>
<dbReference type="InterPro" id="IPR029044">
    <property type="entry name" value="Nucleotide-diphossugar_trans"/>
</dbReference>
<organism evidence="2 3">
    <name type="scientific">Falsiporphyromonas endometrii</name>
    <dbReference type="NCBI Taxonomy" id="1387297"/>
    <lineage>
        <taxon>Bacteria</taxon>
        <taxon>Pseudomonadati</taxon>
        <taxon>Bacteroidota</taxon>
        <taxon>Bacteroidia</taxon>
        <taxon>Bacteroidales</taxon>
        <taxon>Porphyromonadaceae</taxon>
        <taxon>Falsiporphyromonas</taxon>
    </lineage>
</organism>
<dbReference type="EC" id="2.4.-.-" evidence="2"/>
<dbReference type="InterPro" id="IPR001173">
    <property type="entry name" value="Glyco_trans_2-like"/>
</dbReference>
<reference evidence="3" key="1">
    <citation type="journal article" date="2019" name="Int. J. Syst. Evol. Microbiol.">
        <title>The Global Catalogue of Microorganisms (GCM) 10K type strain sequencing project: providing services to taxonomists for standard genome sequencing and annotation.</title>
        <authorList>
            <consortium name="The Broad Institute Genomics Platform"/>
            <consortium name="The Broad Institute Genome Sequencing Center for Infectious Disease"/>
            <person name="Wu L."/>
            <person name="Ma J."/>
        </authorList>
    </citation>
    <scope>NUCLEOTIDE SEQUENCE [LARGE SCALE GENOMIC DNA]</scope>
    <source>
        <strain evidence="3">CGMCC 4.7357</strain>
    </source>
</reference>
<dbReference type="GO" id="GO:0016757">
    <property type="term" value="F:glycosyltransferase activity"/>
    <property type="evidence" value="ECO:0007669"/>
    <property type="project" value="UniProtKB-KW"/>
</dbReference>